<dbReference type="InParanoid" id="A0A0C3DP36"/>
<dbReference type="OrthoDB" id="412788at2759"/>
<dbReference type="EMBL" id="KN832873">
    <property type="protein sequence ID" value="KIN03818.1"/>
    <property type="molecule type" value="Genomic_DNA"/>
</dbReference>
<dbReference type="STRING" id="913774.A0A0C3DP36"/>
<accession>A0A0C3DP36</accession>
<dbReference type="AlphaFoldDB" id="A0A0C3DP36"/>
<evidence type="ECO:0000313" key="2">
    <source>
        <dbReference type="Proteomes" id="UP000054321"/>
    </source>
</evidence>
<sequence length="126" mass="13837">MSERTNGDLITASFNYSTAKEPPAQDESPAMNITVRDVVILDTGSFDPTTPAPNMPRLSRLFLSFTAITLPKDRAHLRTVAPTFFEGLSSASYITLEERETFFKLHSEVVAAQDAAMKETGVDDAH</sequence>
<name>A0A0C3DP36_OIDMZ</name>
<protein>
    <submittedName>
        <fullName evidence="1">Uncharacterized protein</fullName>
    </submittedName>
</protein>
<dbReference type="HOGENOM" id="CLU_1982216_0_0_1"/>
<reference evidence="2" key="2">
    <citation type="submission" date="2015-01" db="EMBL/GenBank/DDBJ databases">
        <title>Evolutionary Origins and Diversification of the Mycorrhizal Mutualists.</title>
        <authorList>
            <consortium name="DOE Joint Genome Institute"/>
            <consortium name="Mycorrhizal Genomics Consortium"/>
            <person name="Kohler A."/>
            <person name="Kuo A."/>
            <person name="Nagy L.G."/>
            <person name="Floudas D."/>
            <person name="Copeland A."/>
            <person name="Barry K.W."/>
            <person name="Cichocki N."/>
            <person name="Veneault-Fourrey C."/>
            <person name="LaButti K."/>
            <person name="Lindquist E.A."/>
            <person name="Lipzen A."/>
            <person name="Lundell T."/>
            <person name="Morin E."/>
            <person name="Murat C."/>
            <person name="Riley R."/>
            <person name="Ohm R."/>
            <person name="Sun H."/>
            <person name="Tunlid A."/>
            <person name="Henrissat B."/>
            <person name="Grigoriev I.V."/>
            <person name="Hibbett D.S."/>
            <person name="Martin F."/>
        </authorList>
    </citation>
    <scope>NUCLEOTIDE SEQUENCE [LARGE SCALE GENOMIC DNA]</scope>
    <source>
        <strain evidence="2">Zn</strain>
    </source>
</reference>
<proteinExistence type="predicted"/>
<evidence type="ECO:0000313" key="1">
    <source>
        <dbReference type="EMBL" id="KIN03818.1"/>
    </source>
</evidence>
<organism evidence="1 2">
    <name type="scientific">Oidiodendron maius (strain Zn)</name>
    <dbReference type="NCBI Taxonomy" id="913774"/>
    <lineage>
        <taxon>Eukaryota</taxon>
        <taxon>Fungi</taxon>
        <taxon>Dikarya</taxon>
        <taxon>Ascomycota</taxon>
        <taxon>Pezizomycotina</taxon>
        <taxon>Leotiomycetes</taxon>
        <taxon>Leotiomycetes incertae sedis</taxon>
        <taxon>Myxotrichaceae</taxon>
        <taxon>Oidiodendron</taxon>
    </lineage>
</organism>
<keyword evidence="2" id="KW-1185">Reference proteome</keyword>
<gene>
    <name evidence="1" type="ORF">OIDMADRAFT_51754</name>
</gene>
<reference evidence="1 2" key="1">
    <citation type="submission" date="2014-04" db="EMBL/GenBank/DDBJ databases">
        <authorList>
            <consortium name="DOE Joint Genome Institute"/>
            <person name="Kuo A."/>
            <person name="Martino E."/>
            <person name="Perotto S."/>
            <person name="Kohler A."/>
            <person name="Nagy L.G."/>
            <person name="Floudas D."/>
            <person name="Copeland A."/>
            <person name="Barry K.W."/>
            <person name="Cichocki N."/>
            <person name="Veneault-Fourrey C."/>
            <person name="LaButti K."/>
            <person name="Lindquist E.A."/>
            <person name="Lipzen A."/>
            <person name="Lundell T."/>
            <person name="Morin E."/>
            <person name="Murat C."/>
            <person name="Sun H."/>
            <person name="Tunlid A."/>
            <person name="Henrissat B."/>
            <person name="Grigoriev I.V."/>
            <person name="Hibbett D.S."/>
            <person name="Martin F."/>
            <person name="Nordberg H.P."/>
            <person name="Cantor M.N."/>
            <person name="Hua S.X."/>
        </authorList>
    </citation>
    <scope>NUCLEOTIDE SEQUENCE [LARGE SCALE GENOMIC DNA]</scope>
    <source>
        <strain evidence="1 2">Zn</strain>
    </source>
</reference>
<dbReference type="Proteomes" id="UP000054321">
    <property type="component" value="Unassembled WGS sequence"/>
</dbReference>